<dbReference type="KEGG" id="ota:OT_ostta19g00410"/>
<dbReference type="SUPFAM" id="SSF52540">
    <property type="entry name" value="P-loop containing nucleoside triphosphate hydrolases"/>
    <property type="match status" value="1"/>
</dbReference>
<dbReference type="InterPro" id="IPR005331">
    <property type="entry name" value="Sulfotransferase"/>
</dbReference>
<sequence>MPHFALAERVVRTKVLRVVSTLTIFYMSSAMVISHTVLSPSLPTNVMTKSSCTGVLIRRARTERVSRESGLVFDINANLYPIRDGSKSFYMCAAPKTGCSQWIMLLNYLLTGRKFHSGNVHLSQARQATVLNFTSESTYDTLNDFNVPRVLVMRDPYDRVVSSYHDFLRRNTDSIKHKNVTFEHFVKYFVSPTAVRQSWDKQPHDHRSPITAGCNIWDKDKNTFLLEWDFILRLEEMILWSECLLNELQLQNIVRRGWRTPTGRLFKKGIDLSASTENSELAKRIINHLPWPHMREVIVGHESINQPSRELYTAETVDIVNQVFKVDFQVGGYPLWDGVL</sequence>
<proteinExistence type="predicted"/>
<dbReference type="InParanoid" id="A0A096PBF4"/>
<dbReference type="OrthoDB" id="2019940at2759"/>
<protein>
    <submittedName>
        <fullName evidence="1">Sulfotransferase</fullName>
    </submittedName>
</protein>
<dbReference type="Proteomes" id="UP000009170">
    <property type="component" value="Unassembled WGS sequence"/>
</dbReference>
<evidence type="ECO:0000313" key="1">
    <source>
        <dbReference type="EMBL" id="CEG01917.1"/>
    </source>
</evidence>
<keyword evidence="2" id="KW-1185">Reference proteome</keyword>
<dbReference type="RefSeq" id="XP_022841247.1">
    <property type="nucleotide sequence ID" value="XM_022982571.1"/>
</dbReference>
<gene>
    <name evidence="1" type="ORF">OT_ostta19g00410</name>
</gene>
<accession>A0A096PBF4</accession>
<dbReference type="GO" id="GO:0008146">
    <property type="term" value="F:sulfotransferase activity"/>
    <property type="evidence" value="ECO:0007669"/>
    <property type="project" value="InterPro"/>
</dbReference>
<dbReference type="Pfam" id="PF03567">
    <property type="entry name" value="Sulfotransfer_2"/>
    <property type="match status" value="1"/>
</dbReference>
<dbReference type="GO" id="GO:0016020">
    <property type="term" value="C:membrane"/>
    <property type="evidence" value="ECO:0007669"/>
    <property type="project" value="InterPro"/>
</dbReference>
<dbReference type="InterPro" id="IPR027417">
    <property type="entry name" value="P-loop_NTPase"/>
</dbReference>
<name>A0A096PBF4_OSTTA</name>
<dbReference type="AlphaFoldDB" id="A0A096PBF4"/>
<dbReference type="EMBL" id="CAID01000019">
    <property type="protein sequence ID" value="CEG01917.1"/>
    <property type="molecule type" value="Genomic_DNA"/>
</dbReference>
<organism evidence="1 2">
    <name type="scientific">Ostreococcus tauri</name>
    <name type="common">Marine green alga</name>
    <dbReference type="NCBI Taxonomy" id="70448"/>
    <lineage>
        <taxon>Eukaryota</taxon>
        <taxon>Viridiplantae</taxon>
        <taxon>Chlorophyta</taxon>
        <taxon>Mamiellophyceae</taxon>
        <taxon>Mamiellales</taxon>
        <taxon>Bathycoccaceae</taxon>
        <taxon>Ostreococcus</taxon>
    </lineage>
</organism>
<comment type="caution">
    <text evidence="1">The sequence shown here is derived from an EMBL/GenBank/DDBJ whole genome shotgun (WGS) entry which is preliminary data.</text>
</comment>
<reference evidence="2" key="1">
    <citation type="journal article" date="2006" name="Proc. Natl. Acad. Sci. U.S.A.">
        <title>Genome analysis of the smallest free-living eukaryote Ostreococcus tauri unveils many unique features.</title>
        <authorList>
            <person name="Derelle E."/>
            <person name="Ferraz C."/>
            <person name="Rombauts S."/>
            <person name="Rouze P."/>
            <person name="Worden A.Z."/>
            <person name="Robbens S."/>
            <person name="Partensky F."/>
            <person name="Degroeve S."/>
            <person name="Echeynie S."/>
            <person name="Cooke R."/>
            <person name="Saeys Y."/>
            <person name="Wuyts J."/>
            <person name="Jabbari K."/>
            <person name="Bowler C."/>
            <person name="Panaud O."/>
            <person name="Piegu B."/>
            <person name="Ball S.G."/>
            <person name="Ral J.-P."/>
            <person name="Bouget F.-Y."/>
            <person name="Piganeau G."/>
            <person name="De Baets B."/>
            <person name="Picard A."/>
            <person name="Delseny M."/>
            <person name="Demaille J."/>
            <person name="Van de Peer Y."/>
            <person name="Moreau H."/>
        </authorList>
    </citation>
    <scope>NUCLEOTIDE SEQUENCE [LARGE SCALE GENOMIC DNA]</scope>
    <source>
        <strain evidence="2">OTTH 0595 / CCAP 157/2 / RCC745</strain>
    </source>
</reference>
<evidence type="ECO:0000313" key="2">
    <source>
        <dbReference type="Proteomes" id="UP000009170"/>
    </source>
</evidence>
<dbReference type="GeneID" id="34946568"/>
<dbReference type="Gene3D" id="3.40.50.300">
    <property type="entry name" value="P-loop containing nucleotide triphosphate hydrolases"/>
    <property type="match status" value="1"/>
</dbReference>
<reference evidence="1 2" key="2">
    <citation type="journal article" date="2014" name="BMC Genomics">
        <title>An improved genome of the model marine alga Ostreococcus tauri unfolds by assessing Illumina de novo assemblies.</title>
        <authorList>
            <person name="Blanc-Mathieu R."/>
            <person name="Verhelst B."/>
            <person name="Derelle E."/>
            <person name="Rombauts S."/>
            <person name="Bouget F.Y."/>
            <person name="Carre I."/>
            <person name="Chateau A."/>
            <person name="Eyre-Walker A."/>
            <person name="Grimsley N."/>
            <person name="Moreau H."/>
            <person name="Piegu B."/>
            <person name="Rivals E."/>
            <person name="Schackwitz W."/>
            <person name="Van de Peer Y."/>
            <person name="Piganeau G."/>
        </authorList>
    </citation>
    <scope>NUCLEOTIDE SEQUENCE [LARGE SCALE GENOMIC DNA]</scope>
    <source>
        <strain evidence="2">OTTH 0595 / CCAP 157/2 / RCC745</strain>
    </source>
</reference>